<dbReference type="InterPro" id="IPR002575">
    <property type="entry name" value="Aminoglycoside_PTrfase"/>
</dbReference>
<dbReference type="SUPFAM" id="SSF56112">
    <property type="entry name" value="Protein kinase-like (PK-like)"/>
    <property type="match status" value="1"/>
</dbReference>
<sequence>MAGRVRQPIDTAALERYLVGHVPGFTAPLEVKQFGFGQSNPTYQLIAGDGTKYVMRKKPPGKLLSASAHQVEREYRILAALAPTDVPVPRVYCLCEDAEVIGTAFYVMEFLDGRIIEDAAMLAYSAKERRLMWQSAVETLAKLHRLDHRALGLDTFGKSSGFYNRQLKTWQRTAASQEGVVDVDTGTPVGSIPHFPELLAYFAQEQPQDRAAIVHGDFKIDNLVFHRTEPRVIGVLDWEMSTIGHPLSDLCALLGVYYTADADVQWTMQNRAFRAGATQGLPAVDEALAQYAGVVGTWDPRPDMHWAMAFSMMRGAVICQGIAARAARRQASSEEAKRYADSFVPMAEYSWTLVQPRAQERVAVGGGPKL</sequence>
<proteinExistence type="predicted"/>
<keyword evidence="3" id="KW-1185">Reference proteome</keyword>
<accession>A0A136JCU2</accession>
<evidence type="ECO:0000259" key="1">
    <source>
        <dbReference type="Pfam" id="PF01636"/>
    </source>
</evidence>
<dbReference type="STRING" id="196109.A0A136JCU2"/>
<dbReference type="InterPro" id="IPR041726">
    <property type="entry name" value="ACAD10_11_N"/>
</dbReference>
<dbReference type="GO" id="GO:0016740">
    <property type="term" value="F:transferase activity"/>
    <property type="evidence" value="ECO:0007669"/>
    <property type="project" value="UniProtKB-KW"/>
</dbReference>
<dbReference type="Proteomes" id="UP000070501">
    <property type="component" value="Unassembled WGS sequence"/>
</dbReference>
<dbReference type="Gene3D" id="3.90.1200.10">
    <property type="match status" value="1"/>
</dbReference>
<dbReference type="AlphaFoldDB" id="A0A136JCU2"/>
<organism evidence="2 3">
    <name type="scientific">Microdochium bolleyi</name>
    <dbReference type="NCBI Taxonomy" id="196109"/>
    <lineage>
        <taxon>Eukaryota</taxon>
        <taxon>Fungi</taxon>
        <taxon>Dikarya</taxon>
        <taxon>Ascomycota</taxon>
        <taxon>Pezizomycotina</taxon>
        <taxon>Sordariomycetes</taxon>
        <taxon>Xylariomycetidae</taxon>
        <taxon>Xylariales</taxon>
        <taxon>Microdochiaceae</taxon>
        <taxon>Microdochium</taxon>
    </lineage>
</organism>
<dbReference type="OrthoDB" id="191037at2759"/>
<evidence type="ECO:0000313" key="2">
    <source>
        <dbReference type="EMBL" id="KXJ94947.1"/>
    </source>
</evidence>
<feature type="domain" description="Aminoglycoside phosphotransferase" evidence="1">
    <location>
        <begin position="30"/>
        <end position="266"/>
    </location>
</feature>
<evidence type="ECO:0000313" key="3">
    <source>
        <dbReference type="Proteomes" id="UP000070501"/>
    </source>
</evidence>
<dbReference type="CDD" id="cd05154">
    <property type="entry name" value="ACAD10_11_N-like"/>
    <property type="match status" value="1"/>
</dbReference>
<dbReference type="PANTHER" id="PTHR47829:SF1">
    <property type="entry name" value="HAD FAMILY PHOSPHATASE"/>
    <property type="match status" value="1"/>
</dbReference>
<reference evidence="3" key="1">
    <citation type="submission" date="2016-02" db="EMBL/GenBank/DDBJ databases">
        <title>Draft genome sequence of Microdochium bolleyi, a fungal endophyte of beachgrass.</title>
        <authorList>
            <consortium name="DOE Joint Genome Institute"/>
            <person name="David A.S."/>
            <person name="May G."/>
            <person name="Haridas S."/>
            <person name="Lim J."/>
            <person name="Wang M."/>
            <person name="Labutti K."/>
            <person name="Lipzen A."/>
            <person name="Barry K."/>
            <person name="Grigoriev I.V."/>
        </authorList>
    </citation>
    <scope>NUCLEOTIDE SEQUENCE [LARGE SCALE GENOMIC DNA]</scope>
    <source>
        <strain evidence="3">J235TASD1</strain>
    </source>
</reference>
<gene>
    <name evidence="2" type="ORF">Micbo1qcDRAFT_216579</name>
</gene>
<dbReference type="PANTHER" id="PTHR47829">
    <property type="entry name" value="HYDROLASE, PUTATIVE (AFU_ORTHOLOGUE AFUA_1G12880)-RELATED"/>
    <property type="match status" value="1"/>
</dbReference>
<keyword evidence="2" id="KW-0808">Transferase</keyword>
<dbReference type="Pfam" id="PF01636">
    <property type="entry name" value="APH"/>
    <property type="match status" value="1"/>
</dbReference>
<protein>
    <submittedName>
        <fullName evidence="2">Phosphotransferase enzyme family protein</fullName>
    </submittedName>
</protein>
<dbReference type="InParanoid" id="A0A136JCU2"/>
<dbReference type="InterPro" id="IPR011009">
    <property type="entry name" value="Kinase-like_dom_sf"/>
</dbReference>
<dbReference type="EMBL" id="KQ964246">
    <property type="protein sequence ID" value="KXJ94947.1"/>
    <property type="molecule type" value="Genomic_DNA"/>
</dbReference>
<name>A0A136JCU2_9PEZI</name>
<dbReference type="Gene3D" id="3.30.200.20">
    <property type="entry name" value="Phosphorylase Kinase, domain 1"/>
    <property type="match status" value="1"/>
</dbReference>
<dbReference type="InterPro" id="IPR052898">
    <property type="entry name" value="ACAD10-like"/>
</dbReference>